<dbReference type="GO" id="GO:0005829">
    <property type="term" value="C:cytosol"/>
    <property type="evidence" value="ECO:0007669"/>
    <property type="project" value="TreeGrafter"/>
</dbReference>
<dbReference type="Gene3D" id="3.40.50.620">
    <property type="entry name" value="HUPs"/>
    <property type="match status" value="1"/>
</dbReference>
<reference evidence="10 11" key="1">
    <citation type="submission" date="2019-03" db="EMBL/GenBank/DDBJ databases">
        <title>Genomic Encyclopedia of Type Strains, Phase IV (KMG-IV): sequencing the most valuable type-strain genomes for metagenomic binning, comparative biology and taxonomic classification.</title>
        <authorList>
            <person name="Goeker M."/>
        </authorList>
    </citation>
    <scope>NUCLEOTIDE SEQUENCE [LARGE SCALE GENOMIC DNA]</scope>
    <source>
        <strain evidence="10 11">DSM 28559</strain>
    </source>
</reference>
<dbReference type="Pfam" id="PF13537">
    <property type="entry name" value="GATase_7"/>
    <property type="match status" value="1"/>
</dbReference>
<dbReference type="Proteomes" id="UP000295711">
    <property type="component" value="Unassembled WGS sequence"/>
</dbReference>
<gene>
    <name evidence="10" type="ORF">EV212_102260</name>
</gene>
<proteinExistence type="inferred from homology"/>
<comment type="catalytic activity">
    <reaction evidence="7">
        <text>L-aspartate + L-glutamine + ATP + H2O = L-asparagine + L-glutamate + AMP + diphosphate + H(+)</text>
        <dbReference type="Rhea" id="RHEA:12228"/>
        <dbReference type="ChEBI" id="CHEBI:15377"/>
        <dbReference type="ChEBI" id="CHEBI:15378"/>
        <dbReference type="ChEBI" id="CHEBI:29985"/>
        <dbReference type="ChEBI" id="CHEBI:29991"/>
        <dbReference type="ChEBI" id="CHEBI:30616"/>
        <dbReference type="ChEBI" id="CHEBI:33019"/>
        <dbReference type="ChEBI" id="CHEBI:58048"/>
        <dbReference type="ChEBI" id="CHEBI:58359"/>
        <dbReference type="ChEBI" id="CHEBI:456215"/>
        <dbReference type="EC" id="6.3.5.4"/>
    </reaction>
</comment>
<keyword evidence="6" id="KW-0061">Asparagine biosynthesis</keyword>
<dbReference type="PROSITE" id="PS51278">
    <property type="entry name" value="GATASE_TYPE_2"/>
    <property type="match status" value="1"/>
</dbReference>
<dbReference type="PIRSF" id="PIRSF001589">
    <property type="entry name" value="Asn_synthetase_glu-h"/>
    <property type="match status" value="1"/>
</dbReference>
<feature type="domain" description="Glutamine amidotransferase type-2" evidence="9">
    <location>
        <begin position="1"/>
        <end position="176"/>
    </location>
</feature>
<dbReference type="EC" id="6.3.5.4" evidence="3"/>
<keyword evidence="4" id="KW-0547">Nucleotide-binding</keyword>
<dbReference type="InterPro" id="IPR006426">
    <property type="entry name" value="Asn_synth_AEB"/>
</dbReference>
<accession>A0A4R2LKF9</accession>
<dbReference type="InterPro" id="IPR001962">
    <property type="entry name" value="Asn_synthase"/>
</dbReference>
<keyword evidence="5" id="KW-0067">ATP-binding</keyword>
<dbReference type="SUPFAM" id="SSF52402">
    <property type="entry name" value="Adenine nucleotide alpha hydrolases-like"/>
    <property type="match status" value="1"/>
</dbReference>
<evidence type="ECO:0000256" key="4">
    <source>
        <dbReference type="ARBA" id="ARBA00022741"/>
    </source>
</evidence>
<dbReference type="PANTHER" id="PTHR43284">
    <property type="entry name" value="ASPARAGINE SYNTHETASE (GLUTAMINE-HYDROLYZING)"/>
    <property type="match status" value="1"/>
</dbReference>
<dbReference type="SUPFAM" id="SSF56235">
    <property type="entry name" value="N-terminal nucleophile aminohydrolases (Ntn hydrolases)"/>
    <property type="match status" value="1"/>
</dbReference>
<dbReference type="EMBL" id="SLXA01000002">
    <property type="protein sequence ID" value="TCO85942.1"/>
    <property type="molecule type" value="Genomic_DNA"/>
</dbReference>
<sequence length="541" mass="63339">MPNVDEGIVILQTLVYNNQVIYRIREVIQMINVREYRGHIRNWEALCGELGIDKTLSREEREEQILVKAYETWGYDMASHMHGMFAFALWDEEDQKLFCLRDLFGTKPFYYYETEEGHLLYGTTIRKIMEQPGFVKKLNEEMLQLYLSLTYVAGENTFFRGVKKLMPGRYLIWQDGKLKIERYWMPEFHPDESKSLEDWADEIHSTLQEIMPEVKSDDETAESFLSGGVDSSYVLAMSDVKMTDSCGYEEARFDESGLARQTAEILGRENSRCLITPEEYFEIVPYVMYHMEQPLGDASAIAFAIACRATAEHTKLCYSGEGADEFFGGYNMYRNAERYGENLKTFYVGNTNIMKEDEKKRILKKYDPDVLPIELVERIYEETEGLDPLAKMSDVDIQIWLEGDIYLNVDKMSTAAGLEIRMPLTDRRIFDIASRMPSRYKVNDEQNKVAFRTAAAKVLPEEIAFRKKLGFIVPIRIWMADERYNQDVQAKFHSEMAAQFFDLDEINAIFDDYVGGNSDNWRKVWTIYTFLVWYEEYFVKR</sequence>
<comment type="similarity">
    <text evidence="2">Belongs to the asparagine synthetase family.</text>
</comment>
<feature type="site" description="Important for beta-aspartyl-AMP intermediate formation" evidence="8">
    <location>
        <position position="321"/>
    </location>
</feature>
<dbReference type="GO" id="GO:0005524">
    <property type="term" value="F:ATP binding"/>
    <property type="evidence" value="ECO:0007669"/>
    <property type="project" value="UniProtKB-KW"/>
</dbReference>
<evidence type="ECO:0000256" key="2">
    <source>
        <dbReference type="ARBA" id="ARBA00005752"/>
    </source>
</evidence>
<dbReference type="PANTHER" id="PTHR43284:SF1">
    <property type="entry name" value="ASPARAGINE SYNTHETASE"/>
    <property type="match status" value="1"/>
</dbReference>
<comment type="caution">
    <text evidence="10">The sequence shown here is derived from an EMBL/GenBank/DDBJ whole genome shotgun (WGS) entry which is preliminary data.</text>
</comment>
<evidence type="ECO:0000313" key="10">
    <source>
        <dbReference type="EMBL" id="TCO85942.1"/>
    </source>
</evidence>
<keyword evidence="6" id="KW-0028">Amino-acid biosynthesis</keyword>
<dbReference type="InterPro" id="IPR017932">
    <property type="entry name" value="GATase_2_dom"/>
</dbReference>
<evidence type="ECO:0000313" key="11">
    <source>
        <dbReference type="Proteomes" id="UP000295711"/>
    </source>
</evidence>
<evidence type="ECO:0000259" key="9">
    <source>
        <dbReference type="PROSITE" id="PS51278"/>
    </source>
</evidence>
<evidence type="ECO:0000256" key="3">
    <source>
        <dbReference type="ARBA" id="ARBA00012737"/>
    </source>
</evidence>
<dbReference type="Pfam" id="PF00733">
    <property type="entry name" value="Asn_synthase"/>
    <property type="match status" value="1"/>
</dbReference>
<comment type="pathway">
    <text evidence="1">Amino-acid biosynthesis; L-asparagine biosynthesis; L-asparagine from L-aspartate (L-Gln route): step 1/1.</text>
</comment>
<evidence type="ECO:0000256" key="7">
    <source>
        <dbReference type="ARBA" id="ARBA00048741"/>
    </source>
</evidence>
<dbReference type="NCBIfam" id="TIGR01536">
    <property type="entry name" value="asn_synth_AEB"/>
    <property type="match status" value="1"/>
</dbReference>
<protein>
    <recommendedName>
        <fullName evidence="3">asparagine synthase (glutamine-hydrolyzing)</fullName>
        <ecNumber evidence="3">6.3.5.4</ecNumber>
    </recommendedName>
</protein>
<evidence type="ECO:0000256" key="5">
    <source>
        <dbReference type="ARBA" id="ARBA00022840"/>
    </source>
</evidence>
<keyword evidence="11" id="KW-1185">Reference proteome</keyword>
<evidence type="ECO:0000256" key="8">
    <source>
        <dbReference type="PIRSR" id="PIRSR001589-3"/>
    </source>
</evidence>
<dbReference type="InterPro" id="IPR051786">
    <property type="entry name" value="ASN_synthetase/amidase"/>
</dbReference>
<dbReference type="Gene3D" id="3.60.20.10">
    <property type="entry name" value="Glutamine Phosphoribosylpyrophosphate, subunit 1, domain 1"/>
    <property type="match status" value="1"/>
</dbReference>
<evidence type="ECO:0000256" key="6">
    <source>
        <dbReference type="ARBA" id="ARBA00022888"/>
    </source>
</evidence>
<dbReference type="InterPro" id="IPR029055">
    <property type="entry name" value="Ntn_hydrolases_N"/>
</dbReference>
<dbReference type="AlphaFoldDB" id="A0A4R2LKF9"/>
<dbReference type="GO" id="GO:0004066">
    <property type="term" value="F:asparagine synthase (glutamine-hydrolyzing) activity"/>
    <property type="evidence" value="ECO:0007669"/>
    <property type="project" value="UniProtKB-EC"/>
</dbReference>
<dbReference type="InterPro" id="IPR014729">
    <property type="entry name" value="Rossmann-like_a/b/a_fold"/>
</dbReference>
<name>A0A4R2LKF9_9FIRM</name>
<dbReference type="CDD" id="cd01991">
    <property type="entry name" value="Asn_synthase_B_C"/>
    <property type="match status" value="1"/>
</dbReference>
<evidence type="ECO:0000256" key="1">
    <source>
        <dbReference type="ARBA" id="ARBA00005187"/>
    </source>
</evidence>
<dbReference type="GO" id="GO:0006529">
    <property type="term" value="P:asparagine biosynthetic process"/>
    <property type="evidence" value="ECO:0007669"/>
    <property type="project" value="UniProtKB-KW"/>
</dbReference>
<organism evidence="10 11">
    <name type="scientific">Frisingicoccus caecimuris</name>
    <dbReference type="NCBI Taxonomy" id="1796636"/>
    <lineage>
        <taxon>Bacteria</taxon>
        <taxon>Bacillati</taxon>
        <taxon>Bacillota</taxon>
        <taxon>Clostridia</taxon>
        <taxon>Lachnospirales</taxon>
        <taxon>Lachnospiraceae</taxon>
        <taxon>Frisingicoccus</taxon>
    </lineage>
</organism>